<dbReference type="Proteomes" id="UP000001396">
    <property type="component" value="Unassembled WGS sequence"/>
</dbReference>
<dbReference type="InParanoid" id="D3B9F5"/>
<dbReference type="RefSeq" id="XP_020433984.1">
    <property type="nucleotide sequence ID" value="XM_020575995.1"/>
</dbReference>
<organism evidence="2 3">
    <name type="scientific">Heterostelium pallidum (strain ATCC 26659 / Pp 5 / PN500)</name>
    <name type="common">Cellular slime mold</name>
    <name type="synonym">Polysphondylium pallidum</name>
    <dbReference type="NCBI Taxonomy" id="670386"/>
    <lineage>
        <taxon>Eukaryota</taxon>
        <taxon>Amoebozoa</taxon>
        <taxon>Evosea</taxon>
        <taxon>Eumycetozoa</taxon>
        <taxon>Dictyostelia</taxon>
        <taxon>Acytosteliales</taxon>
        <taxon>Acytosteliaceae</taxon>
        <taxon>Heterostelium</taxon>
    </lineage>
</organism>
<evidence type="ECO:0000313" key="3">
    <source>
        <dbReference type="Proteomes" id="UP000001396"/>
    </source>
</evidence>
<comment type="caution">
    <text evidence="2">The sequence shown here is derived from an EMBL/GenBank/DDBJ whole genome shotgun (WGS) entry which is preliminary data.</text>
</comment>
<evidence type="ECO:0000259" key="1">
    <source>
        <dbReference type="Pfam" id="PF01337"/>
    </source>
</evidence>
<dbReference type="InterPro" id="IPR035905">
    <property type="entry name" value="Barstar-like_sf"/>
</dbReference>
<proteinExistence type="predicted"/>
<dbReference type="Pfam" id="PF01337">
    <property type="entry name" value="Barstar"/>
    <property type="match status" value="1"/>
</dbReference>
<dbReference type="GeneID" id="31360585"/>
<dbReference type="SUPFAM" id="SSF52038">
    <property type="entry name" value="Barstar-related"/>
    <property type="match status" value="1"/>
</dbReference>
<feature type="domain" description="Barstar (barnase inhibitor)" evidence="1">
    <location>
        <begin position="4"/>
        <end position="88"/>
    </location>
</feature>
<reference evidence="2 3" key="1">
    <citation type="journal article" date="2011" name="Genome Res.">
        <title>Phylogeny-wide analysis of social amoeba genomes highlights ancient origins for complex intercellular communication.</title>
        <authorList>
            <person name="Heidel A.J."/>
            <person name="Lawal H.M."/>
            <person name="Felder M."/>
            <person name="Schilde C."/>
            <person name="Helps N.R."/>
            <person name="Tunggal B."/>
            <person name="Rivero F."/>
            <person name="John U."/>
            <person name="Schleicher M."/>
            <person name="Eichinger L."/>
            <person name="Platzer M."/>
            <person name="Noegel A.A."/>
            <person name="Schaap P."/>
            <person name="Gloeckner G."/>
        </authorList>
    </citation>
    <scope>NUCLEOTIDE SEQUENCE [LARGE SCALE GENOMIC DNA]</scope>
    <source>
        <strain evidence="3">ATCC 26659 / Pp 5 / PN500</strain>
    </source>
</reference>
<name>D3B9F5_HETP5</name>
<sequence length="91" mass="10452">MTKIAKFDFRKIDNIDVFYDQLAEKTTVPSYFGRNLDALVDILRDCADAPLEIIFTHMNQDKQNQFGRLINVLKDVAEELDPGQLTFKIAS</sequence>
<dbReference type="AlphaFoldDB" id="D3B9F5"/>
<gene>
    <name evidence="2" type="ORF">PPL_05099</name>
</gene>
<protein>
    <recommendedName>
        <fullName evidence="1">Barstar (barnase inhibitor) domain-containing protein</fullName>
    </recommendedName>
</protein>
<dbReference type="Gene3D" id="3.30.370.10">
    <property type="entry name" value="Barstar-like"/>
    <property type="match status" value="1"/>
</dbReference>
<dbReference type="EMBL" id="ADBJ01000022">
    <property type="protein sequence ID" value="EFA81867.1"/>
    <property type="molecule type" value="Genomic_DNA"/>
</dbReference>
<dbReference type="InterPro" id="IPR000468">
    <property type="entry name" value="Barstar"/>
</dbReference>
<accession>D3B9F5</accession>
<evidence type="ECO:0000313" key="2">
    <source>
        <dbReference type="EMBL" id="EFA81867.1"/>
    </source>
</evidence>
<keyword evidence="3" id="KW-1185">Reference proteome</keyword>